<keyword evidence="13" id="KW-0511">Multifunctional enzyme</keyword>
<keyword evidence="8 17" id="KW-0521">NADP</keyword>
<feature type="binding site" evidence="18">
    <location>
        <begin position="58"/>
        <end position="62"/>
    </location>
    <ligand>
        <name>(6S)-NADPHX</name>
        <dbReference type="ChEBI" id="CHEBI:64076"/>
    </ligand>
</feature>
<comment type="catalytic activity">
    <reaction evidence="1 18 19">
        <text>(6R)-NADHX = (6S)-NADHX</text>
        <dbReference type="Rhea" id="RHEA:32215"/>
        <dbReference type="ChEBI" id="CHEBI:64074"/>
        <dbReference type="ChEBI" id="CHEBI:64075"/>
        <dbReference type="EC" id="5.1.99.6"/>
    </reaction>
</comment>
<keyword evidence="9 18" id="KW-0630">Potassium</keyword>
<proteinExistence type="inferred from homology"/>
<dbReference type="EC" id="5.1.99.6" evidence="19"/>
<keyword evidence="7 17" id="KW-0067">ATP-binding</keyword>
<reference evidence="22" key="1">
    <citation type="submission" date="2020-10" db="EMBL/GenBank/DDBJ databases">
        <authorList>
            <person name="Gilroy R."/>
        </authorList>
    </citation>
    <scope>NUCLEOTIDE SEQUENCE</scope>
    <source>
        <strain evidence="22">CHK123-3438</strain>
    </source>
</reference>
<dbReference type="GO" id="GO:0005524">
    <property type="term" value="F:ATP binding"/>
    <property type="evidence" value="ECO:0007669"/>
    <property type="project" value="UniProtKB-UniRule"/>
</dbReference>
<comment type="cofactor">
    <cofactor evidence="17">
        <name>Mg(2+)</name>
        <dbReference type="ChEBI" id="CHEBI:18420"/>
    </cofactor>
</comment>
<dbReference type="InterPro" id="IPR030677">
    <property type="entry name" value="Nnr"/>
</dbReference>
<feature type="binding site" evidence="17">
    <location>
        <position position="384"/>
    </location>
    <ligand>
        <name>(6S)-NADPHX</name>
        <dbReference type="ChEBI" id="CHEBI:64076"/>
    </ligand>
</feature>
<sequence>MRTLVTGKQMKSIDSWTIETVGIPSLVLMERAALSVAREVEDRAGKKERIWCACGCGNNGADGVAAARMLHLAGYPVVVIYIGDREKGSREFQLQASIAERLGVSLIEYEEFIPGRCDVLVDAVFGVGLSRPVTGAYREFLNMLRDAEPRLTVAVDMPSGISSDTGKVMGCALRADVTVTFGWEKLGSVLYPGRLYAGQVITADIGFPEEAVRRAPGAQEGIRAFCLEPEDKKEAPERPPYSNKGTFGKVLIAAGSKNMGGAAFLSGLAAYRTGAGLVKIFTDQSNRSFINTRLPEAILETYDPEDFEKDPEGMRNRIESCCSWADAVVVGPGLGQEPWAKELVEMVLTMACTPIIVDADALNLIAVNPELAGYFTENIVITPHLGEMARLTGKSVEQIQENLPETAAEYAGHYGITCVLKDAATVTALRDGRICVNTSGNSAMAKAGSGDVLAGVIAGLFAQGMDDNLAAPMGAYIHGLAGDLWRRENGAYGLLASELADCVGKVLKGWE</sequence>
<comment type="catalytic activity">
    <reaction evidence="16 17 19">
        <text>(6S)-NADPHX + ADP = AMP + phosphate + NADPH + H(+)</text>
        <dbReference type="Rhea" id="RHEA:32235"/>
        <dbReference type="ChEBI" id="CHEBI:15378"/>
        <dbReference type="ChEBI" id="CHEBI:43474"/>
        <dbReference type="ChEBI" id="CHEBI:57783"/>
        <dbReference type="ChEBI" id="CHEBI:64076"/>
        <dbReference type="ChEBI" id="CHEBI:456215"/>
        <dbReference type="ChEBI" id="CHEBI:456216"/>
        <dbReference type="EC" id="4.2.1.136"/>
    </reaction>
</comment>
<dbReference type="GO" id="GO:0052856">
    <property type="term" value="F:NAD(P)HX epimerase activity"/>
    <property type="evidence" value="ECO:0007669"/>
    <property type="project" value="UniProtKB-UniRule"/>
</dbReference>
<keyword evidence="5 18" id="KW-0479">Metal-binding</keyword>
<feature type="binding site" evidence="18">
    <location>
        <position position="159"/>
    </location>
    <ligand>
        <name>K(+)</name>
        <dbReference type="ChEBI" id="CHEBI:29103"/>
    </ligand>
</feature>
<evidence type="ECO:0000256" key="6">
    <source>
        <dbReference type="ARBA" id="ARBA00022741"/>
    </source>
</evidence>
<dbReference type="EMBL" id="DVKS01000217">
    <property type="protein sequence ID" value="HIT42989.1"/>
    <property type="molecule type" value="Genomic_DNA"/>
</dbReference>
<feature type="binding site" evidence="17">
    <location>
        <begin position="421"/>
        <end position="425"/>
    </location>
    <ligand>
        <name>AMP</name>
        <dbReference type="ChEBI" id="CHEBI:456215"/>
    </ligand>
</feature>
<evidence type="ECO:0000256" key="13">
    <source>
        <dbReference type="ARBA" id="ARBA00023268"/>
    </source>
</evidence>
<evidence type="ECO:0000256" key="8">
    <source>
        <dbReference type="ARBA" id="ARBA00022857"/>
    </source>
</evidence>
<dbReference type="InterPro" id="IPR029056">
    <property type="entry name" value="Ribokinase-like"/>
</dbReference>
<dbReference type="PIRSF" id="PIRSF017184">
    <property type="entry name" value="Nnr"/>
    <property type="match status" value="1"/>
</dbReference>
<evidence type="ECO:0000256" key="11">
    <source>
        <dbReference type="ARBA" id="ARBA00023235"/>
    </source>
</evidence>
<feature type="binding site" evidence="18">
    <location>
        <begin position="126"/>
        <end position="132"/>
    </location>
    <ligand>
        <name>(6S)-NADPHX</name>
        <dbReference type="ChEBI" id="CHEBI:64076"/>
    </ligand>
</feature>
<organism evidence="22 23">
    <name type="scientific">Candidatus Caccovicinus merdipullorum</name>
    <dbReference type="NCBI Taxonomy" id="2840724"/>
    <lineage>
        <taxon>Bacteria</taxon>
        <taxon>Bacillati</taxon>
        <taxon>Bacillota</taxon>
        <taxon>Clostridia</taxon>
        <taxon>Eubacteriales</taxon>
        <taxon>Candidatus Caccovicinus</taxon>
    </lineage>
</organism>
<feature type="binding site" evidence="18">
    <location>
        <position position="122"/>
    </location>
    <ligand>
        <name>K(+)</name>
        <dbReference type="ChEBI" id="CHEBI:29103"/>
    </ligand>
</feature>
<evidence type="ECO:0000256" key="18">
    <source>
        <dbReference type="HAMAP-Rule" id="MF_01966"/>
    </source>
</evidence>
<comment type="similarity">
    <text evidence="18">Belongs to the NnrE/AIBP family.</text>
</comment>
<comment type="catalytic activity">
    <reaction evidence="2 18 19">
        <text>(6R)-NADPHX = (6S)-NADPHX</text>
        <dbReference type="Rhea" id="RHEA:32227"/>
        <dbReference type="ChEBI" id="CHEBI:64076"/>
        <dbReference type="ChEBI" id="CHEBI:64077"/>
        <dbReference type="EC" id="5.1.99.6"/>
    </reaction>
</comment>
<dbReference type="Pfam" id="PF03853">
    <property type="entry name" value="YjeF_N"/>
    <property type="match status" value="1"/>
</dbReference>
<dbReference type="PROSITE" id="PS51383">
    <property type="entry name" value="YJEF_C_3"/>
    <property type="match status" value="1"/>
</dbReference>
<feature type="binding site" evidence="17">
    <location>
        <position position="451"/>
    </location>
    <ligand>
        <name>(6S)-NADPHX</name>
        <dbReference type="ChEBI" id="CHEBI:64076"/>
    </ligand>
</feature>
<feature type="binding site" evidence="17">
    <location>
        <position position="333"/>
    </location>
    <ligand>
        <name>(6S)-NADPHX</name>
        <dbReference type="ChEBI" id="CHEBI:64076"/>
    </ligand>
</feature>
<evidence type="ECO:0000256" key="9">
    <source>
        <dbReference type="ARBA" id="ARBA00022958"/>
    </source>
</evidence>
<keyword evidence="6 17" id="KW-0547">Nucleotide-binding</keyword>
<dbReference type="AlphaFoldDB" id="A0A9D1GMF0"/>
<dbReference type="InterPro" id="IPR004443">
    <property type="entry name" value="YjeF_N_dom"/>
</dbReference>
<keyword evidence="11 18" id="KW-0413">Isomerase</keyword>
<reference evidence="22" key="2">
    <citation type="journal article" date="2021" name="PeerJ">
        <title>Extensive microbial diversity within the chicken gut microbiome revealed by metagenomics and culture.</title>
        <authorList>
            <person name="Gilroy R."/>
            <person name="Ravi A."/>
            <person name="Getino M."/>
            <person name="Pursley I."/>
            <person name="Horton D.L."/>
            <person name="Alikhan N.F."/>
            <person name="Baker D."/>
            <person name="Gharbi K."/>
            <person name="Hall N."/>
            <person name="Watson M."/>
            <person name="Adriaenssens E.M."/>
            <person name="Foster-Nyarko E."/>
            <person name="Jarju S."/>
            <person name="Secka A."/>
            <person name="Antonio M."/>
            <person name="Oren A."/>
            <person name="Chaudhuri R.R."/>
            <person name="La Ragione R."/>
            <person name="Hildebrand F."/>
            <person name="Pallen M.J."/>
        </authorList>
    </citation>
    <scope>NUCLEOTIDE SEQUENCE</scope>
    <source>
        <strain evidence="22">CHK123-3438</strain>
    </source>
</reference>
<dbReference type="PROSITE" id="PS01050">
    <property type="entry name" value="YJEF_C_2"/>
    <property type="match status" value="1"/>
</dbReference>
<feature type="binding site" evidence="17">
    <location>
        <position position="262"/>
    </location>
    <ligand>
        <name>(6S)-NADPHX</name>
        <dbReference type="ChEBI" id="CHEBI:64076"/>
    </ligand>
</feature>
<evidence type="ECO:0000256" key="17">
    <source>
        <dbReference type="HAMAP-Rule" id="MF_01965"/>
    </source>
</evidence>
<comment type="similarity">
    <text evidence="17">Belongs to the NnrD/CARKD family.</text>
</comment>
<dbReference type="SUPFAM" id="SSF53613">
    <property type="entry name" value="Ribokinase-like"/>
    <property type="match status" value="1"/>
</dbReference>
<gene>
    <name evidence="18" type="primary">nnrE</name>
    <name evidence="17" type="synonym">nnrD</name>
    <name evidence="22" type="ORF">IAB60_13005</name>
</gene>
<dbReference type="CDD" id="cd01171">
    <property type="entry name" value="YXKO-related"/>
    <property type="match status" value="1"/>
</dbReference>
<dbReference type="GO" id="GO:0046496">
    <property type="term" value="P:nicotinamide nucleotide metabolic process"/>
    <property type="evidence" value="ECO:0007669"/>
    <property type="project" value="UniProtKB-UniRule"/>
</dbReference>
<feature type="domain" description="YjeF N-terminal" evidence="21">
    <location>
        <begin position="10"/>
        <end position="213"/>
    </location>
</feature>
<keyword evidence="12 17" id="KW-0456">Lyase</keyword>
<comment type="catalytic activity">
    <reaction evidence="15 17 19">
        <text>(6S)-NADHX + ADP = AMP + phosphate + NADH + H(+)</text>
        <dbReference type="Rhea" id="RHEA:32223"/>
        <dbReference type="ChEBI" id="CHEBI:15378"/>
        <dbReference type="ChEBI" id="CHEBI:43474"/>
        <dbReference type="ChEBI" id="CHEBI:57945"/>
        <dbReference type="ChEBI" id="CHEBI:64074"/>
        <dbReference type="ChEBI" id="CHEBI:456215"/>
        <dbReference type="ChEBI" id="CHEBI:456216"/>
        <dbReference type="EC" id="4.2.1.136"/>
    </reaction>
</comment>
<feature type="domain" description="YjeF C-terminal" evidence="20">
    <location>
        <begin position="227"/>
        <end position="510"/>
    </location>
</feature>
<evidence type="ECO:0000256" key="4">
    <source>
        <dbReference type="ARBA" id="ARBA00009524"/>
    </source>
</evidence>
<dbReference type="Proteomes" id="UP000886860">
    <property type="component" value="Unassembled WGS sequence"/>
</dbReference>
<dbReference type="PROSITE" id="PS51385">
    <property type="entry name" value="YJEF_N"/>
    <property type="match status" value="1"/>
</dbReference>
<dbReference type="GO" id="GO:0110051">
    <property type="term" value="P:metabolite repair"/>
    <property type="evidence" value="ECO:0007669"/>
    <property type="project" value="TreeGrafter"/>
</dbReference>
<feature type="binding site" evidence="18">
    <location>
        <position position="137"/>
    </location>
    <ligand>
        <name>(6S)-NADPHX</name>
        <dbReference type="ChEBI" id="CHEBI:64076"/>
    </ligand>
</feature>
<dbReference type="HAMAP" id="MF_01965">
    <property type="entry name" value="NADHX_dehydratase"/>
    <property type="match status" value="1"/>
</dbReference>
<comment type="similarity">
    <text evidence="3 19">In the N-terminal section; belongs to the NnrE/AIBP family.</text>
</comment>
<dbReference type="InterPro" id="IPR036652">
    <property type="entry name" value="YjeF_N_dom_sf"/>
</dbReference>
<evidence type="ECO:0000259" key="20">
    <source>
        <dbReference type="PROSITE" id="PS51383"/>
    </source>
</evidence>
<dbReference type="PROSITE" id="PS01049">
    <property type="entry name" value="YJEF_C_1"/>
    <property type="match status" value="1"/>
</dbReference>
<dbReference type="EC" id="4.2.1.136" evidence="19"/>
<evidence type="ECO:0000256" key="5">
    <source>
        <dbReference type="ARBA" id="ARBA00022723"/>
    </source>
</evidence>
<dbReference type="GO" id="GO:0046872">
    <property type="term" value="F:metal ion binding"/>
    <property type="evidence" value="ECO:0007669"/>
    <property type="project" value="UniProtKB-UniRule"/>
</dbReference>
<comment type="cofactor">
    <cofactor evidence="18 19">
        <name>K(+)</name>
        <dbReference type="ChEBI" id="CHEBI:29103"/>
    </cofactor>
    <text evidence="18 19">Binds 1 potassium ion per subunit.</text>
</comment>
<comment type="subunit">
    <text evidence="17">Homotetramer.</text>
</comment>
<dbReference type="SUPFAM" id="SSF64153">
    <property type="entry name" value="YjeF N-terminal domain-like"/>
    <property type="match status" value="1"/>
</dbReference>
<comment type="caution">
    <text evidence="22">The sequence shown here is derived from an EMBL/GenBank/DDBJ whole genome shotgun (WGS) entry which is preliminary data.</text>
</comment>
<dbReference type="NCBIfam" id="TIGR00196">
    <property type="entry name" value="yjeF_cterm"/>
    <property type="match status" value="1"/>
</dbReference>
<name>A0A9D1GMF0_9FIRM</name>
<feature type="binding site" evidence="17">
    <location>
        <position position="450"/>
    </location>
    <ligand>
        <name>AMP</name>
        <dbReference type="ChEBI" id="CHEBI:456215"/>
    </ligand>
</feature>
<evidence type="ECO:0000313" key="22">
    <source>
        <dbReference type="EMBL" id="HIT42989.1"/>
    </source>
</evidence>
<evidence type="ECO:0000256" key="16">
    <source>
        <dbReference type="ARBA" id="ARBA00049209"/>
    </source>
</evidence>
<dbReference type="HAMAP" id="MF_01966">
    <property type="entry name" value="NADHX_epimerase"/>
    <property type="match status" value="1"/>
</dbReference>
<dbReference type="PANTHER" id="PTHR12592:SF0">
    <property type="entry name" value="ATP-DEPENDENT (S)-NAD(P)H-HYDRATE DEHYDRATASE"/>
    <property type="match status" value="1"/>
</dbReference>
<evidence type="ECO:0000256" key="14">
    <source>
        <dbReference type="ARBA" id="ARBA00025153"/>
    </source>
</evidence>
<evidence type="ECO:0000259" key="21">
    <source>
        <dbReference type="PROSITE" id="PS51385"/>
    </source>
</evidence>
<evidence type="ECO:0000256" key="19">
    <source>
        <dbReference type="PIRNR" id="PIRNR017184"/>
    </source>
</evidence>
<evidence type="ECO:0000256" key="1">
    <source>
        <dbReference type="ARBA" id="ARBA00000013"/>
    </source>
</evidence>
<comment type="similarity">
    <text evidence="4 19">In the C-terminal section; belongs to the NnrD/CARKD family.</text>
</comment>
<dbReference type="Gene3D" id="3.40.1190.20">
    <property type="match status" value="1"/>
</dbReference>
<protein>
    <recommendedName>
        <fullName evidence="19">Bifunctional NAD(P)H-hydrate repair enzyme</fullName>
    </recommendedName>
    <alternativeName>
        <fullName evidence="19">Nicotinamide nucleotide repair protein</fullName>
    </alternativeName>
    <domain>
        <recommendedName>
            <fullName evidence="19">ADP-dependent (S)-NAD(P)H-hydrate dehydratase</fullName>
            <ecNumber evidence="19">4.2.1.136</ecNumber>
        </recommendedName>
        <alternativeName>
            <fullName evidence="19">ADP-dependent NAD(P)HX dehydratase</fullName>
        </alternativeName>
    </domain>
    <domain>
        <recommendedName>
            <fullName evidence="19">NAD(P)H-hydrate epimerase</fullName>
            <ecNumber evidence="19">5.1.99.6</ecNumber>
        </recommendedName>
    </domain>
</protein>
<dbReference type="NCBIfam" id="TIGR00197">
    <property type="entry name" value="yjeF_nterm"/>
    <property type="match status" value="1"/>
</dbReference>
<dbReference type="InterPro" id="IPR017953">
    <property type="entry name" value="Carbohydrate_kinase_pred_CS"/>
</dbReference>
<comment type="function">
    <text evidence="14 19">Bifunctional enzyme that catalyzes the epimerization of the S- and R-forms of NAD(P)HX and the dehydration of the S-form of NAD(P)HX at the expense of ADP, which is converted to AMP. This allows the repair of both epimers of NAD(P)HX, a damaged form of NAD(P)H that is a result of enzymatic or heat-dependent hydration.</text>
</comment>
<feature type="binding site" evidence="18">
    <location>
        <position position="156"/>
    </location>
    <ligand>
        <name>(6S)-NADPHX</name>
        <dbReference type="ChEBI" id="CHEBI:64076"/>
    </ligand>
</feature>
<comment type="function">
    <text evidence="18">Catalyzes the epimerization of the S- and R-forms of NAD(P)HX, a damaged form of NAD(P)H that is a result of enzymatic or heat-dependent hydration. This is a prerequisite for the S-specific NAD(P)H-hydrate dehydratase to allow the repair of both epimers of NAD(P)HX.</text>
</comment>
<dbReference type="GO" id="GO:0052855">
    <property type="term" value="F:ADP-dependent NAD(P)H-hydrate dehydratase activity"/>
    <property type="evidence" value="ECO:0007669"/>
    <property type="project" value="UniProtKB-UniRule"/>
</dbReference>
<evidence type="ECO:0000256" key="12">
    <source>
        <dbReference type="ARBA" id="ARBA00023239"/>
    </source>
</evidence>
<keyword evidence="10 17" id="KW-0520">NAD</keyword>
<evidence type="ECO:0000256" key="3">
    <source>
        <dbReference type="ARBA" id="ARBA00006001"/>
    </source>
</evidence>
<comment type="function">
    <text evidence="17">Catalyzes the dehydration of the S-form of NAD(P)HX at the expense of ADP, which is converted to AMP. Together with NAD(P)HX epimerase, which catalyzes the epimerization of the S- and R-forms, the enzyme allows the repair of both epimers of NAD(P)HX, a damaged form of NAD(P)H that is a result of enzymatic or heat-dependent hydration.</text>
</comment>
<evidence type="ECO:0000256" key="2">
    <source>
        <dbReference type="ARBA" id="ARBA00000909"/>
    </source>
</evidence>
<accession>A0A9D1GMF0</accession>
<dbReference type="Pfam" id="PF01256">
    <property type="entry name" value="Carb_kinase"/>
    <property type="match status" value="1"/>
</dbReference>
<dbReference type="PANTHER" id="PTHR12592">
    <property type="entry name" value="ATP-DEPENDENT (S)-NAD(P)H-HYDRATE DEHYDRATASE FAMILY MEMBER"/>
    <property type="match status" value="1"/>
</dbReference>
<dbReference type="Gene3D" id="3.40.50.10260">
    <property type="entry name" value="YjeF N-terminal domain"/>
    <property type="match status" value="1"/>
</dbReference>
<dbReference type="InterPro" id="IPR000631">
    <property type="entry name" value="CARKD"/>
</dbReference>
<evidence type="ECO:0000256" key="15">
    <source>
        <dbReference type="ARBA" id="ARBA00048238"/>
    </source>
</evidence>
<feature type="binding site" evidence="18">
    <location>
        <position position="59"/>
    </location>
    <ligand>
        <name>K(+)</name>
        <dbReference type="ChEBI" id="CHEBI:29103"/>
    </ligand>
</feature>
<evidence type="ECO:0000256" key="7">
    <source>
        <dbReference type="ARBA" id="ARBA00022840"/>
    </source>
</evidence>
<evidence type="ECO:0000256" key="10">
    <source>
        <dbReference type="ARBA" id="ARBA00023027"/>
    </source>
</evidence>
<evidence type="ECO:0000313" key="23">
    <source>
        <dbReference type="Proteomes" id="UP000886860"/>
    </source>
</evidence>